<comment type="caution">
    <text evidence="1">The sequence shown here is derived from an EMBL/GenBank/DDBJ whole genome shotgun (WGS) entry which is preliminary data.</text>
</comment>
<accession>A0A9Q1REY7</accession>
<organism evidence="1 2">
    <name type="scientific">Anisodus acutangulus</name>
    <dbReference type="NCBI Taxonomy" id="402998"/>
    <lineage>
        <taxon>Eukaryota</taxon>
        <taxon>Viridiplantae</taxon>
        <taxon>Streptophyta</taxon>
        <taxon>Embryophyta</taxon>
        <taxon>Tracheophyta</taxon>
        <taxon>Spermatophyta</taxon>
        <taxon>Magnoliopsida</taxon>
        <taxon>eudicotyledons</taxon>
        <taxon>Gunneridae</taxon>
        <taxon>Pentapetalae</taxon>
        <taxon>asterids</taxon>
        <taxon>lamiids</taxon>
        <taxon>Solanales</taxon>
        <taxon>Solanaceae</taxon>
        <taxon>Solanoideae</taxon>
        <taxon>Hyoscyameae</taxon>
        <taxon>Anisodus</taxon>
    </lineage>
</organism>
<protein>
    <submittedName>
        <fullName evidence="1">Uncharacterized protein</fullName>
    </submittedName>
</protein>
<dbReference type="EMBL" id="JAJAGQ010000010">
    <property type="protein sequence ID" value="KAJ8552085.1"/>
    <property type="molecule type" value="Genomic_DNA"/>
</dbReference>
<gene>
    <name evidence="1" type="ORF">K7X08_028528</name>
</gene>
<keyword evidence="2" id="KW-1185">Reference proteome</keyword>
<name>A0A9Q1REY7_9SOLA</name>
<dbReference type="AlphaFoldDB" id="A0A9Q1REY7"/>
<dbReference type="Proteomes" id="UP001152561">
    <property type="component" value="Unassembled WGS sequence"/>
</dbReference>
<proteinExistence type="predicted"/>
<evidence type="ECO:0000313" key="1">
    <source>
        <dbReference type="EMBL" id="KAJ8552085.1"/>
    </source>
</evidence>
<reference evidence="2" key="1">
    <citation type="journal article" date="2023" name="Proc. Natl. Acad. Sci. U.S.A.">
        <title>Genomic and structural basis for evolution of tropane alkaloid biosynthesis.</title>
        <authorList>
            <person name="Wanga Y.-J."/>
            <person name="Taina T."/>
            <person name="Yua J.-Y."/>
            <person name="Lia J."/>
            <person name="Xua B."/>
            <person name="Chenc J."/>
            <person name="D'Auriad J.C."/>
            <person name="Huanga J.-P."/>
            <person name="Huanga S.-X."/>
        </authorList>
    </citation>
    <scope>NUCLEOTIDE SEQUENCE [LARGE SCALE GENOMIC DNA]</scope>
    <source>
        <strain evidence="2">cv. KIB-2019</strain>
    </source>
</reference>
<evidence type="ECO:0000313" key="2">
    <source>
        <dbReference type="Proteomes" id="UP001152561"/>
    </source>
</evidence>
<sequence>MAYCNSSESDIDDILLDQPPPTEAQKVVKRNFLYDRNFFWRPLENYTPRITALREKLIEKQSAFIFYKPILTLEELSKSSAQINELQMKLYYLTLYNARMNPLREAVDGLADTFLANLNVDDEEIEGDMEAVDGLADTFLANLNVDDEEIEGDMEGAVVDGKHPKK</sequence>